<dbReference type="CDD" id="cd01999">
    <property type="entry name" value="ASS"/>
    <property type="match status" value="1"/>
</dbReference>
<dbReference type="InterPro" id="IPR024074">
    <property type="entry name" value="AS_cat/multimer_dom_body"/>
</dbReference>
<dbReference type="UniPathway" id="UPA00068">
    <property type="reaction ID" value="UER00113"/>
</dbReference>
<dbReference type="PROSITE" id="PS00564">
    <property type="entry name" value="ARGININOSUCCIN_SYN_1"/>
    <property type="match status" value="1"/>
</dbReference>
<dbReference type="InParanoid" id="A0A371REY6"/>
<sequence length="401" mass="43719">MSKGKVVLAFSGGLDTSYCVVWLKEQGWDVVTYFVDTAGPGSAEASPEEVEARAKELGAVEHHSVEAAGRLWDEIVTPLIRAGEWRQGRYPLLCADRYLIVKLGVEIAKKTGADAIAHGCTGMGNDQVRFDRSIAALGGFKSLAPIREVPRDAGNVREYERKYLEDRGFEVPASQKLYTINQNLLGTTFSGREIDDWKTPSDKARSLTKPAGDWPSHPLELTIQFENGVAVAIDGQPVPGPDLLSRLNREFGAYGVGYGTYTGDTLVGLKGRIAFEAPGLIALEAAHRALEQGVFTMAQNDFKPMVARKWADLVYDGGYFDPLRSQIEDFITSTQERVTGNVTLMTSGGRVDAVEITSDYLLRRDGATYAQAADWTAEEATGFIKLVGQSAALWTLVGDKD</sequence>
<dbReference type="NCBIfam" id="NF003385">
    <property type="entry name" value="PRK04527.1"/>
    <property type="match status" value="1"/>
</dbReference>
<evidence type="ECO:0000256" key="1">
    <source>
        <dbReference type="ARBA" id="ARBA00004967"/>
    </source>
</evidence>
<evidence type="ECO:0000259" key="8">
    <source>
        <dbReference type="Pfam" id="PF00764"/>
    </source>
</evidence>
<dbReference type="PROSITE" id="PS00565">
    <property type="entry name" value="ARGININOSUCCIN_SYN_2"/>
    <property type="match status" value="1"/>
</dbReference>
<keyword evidence="11" id="KW-1185">Reference proteome</keyword>
<dbReference type="GO" id="GO:0005524">
    <property type="term" value="F:ATP binding"/>
    <property type="evidence" value="ECO:0007669"/>
    <property type="project" value="UniProtKB-KW"/>
</dbReference>
<dbReference type="GO" id="GO:0005737">
    <property type="term" value="C:cytoplasm"/>
    <property type="evidence" value="ECO:0007669"/>
    <property type="project" value="TreeGrafter"/>
</dbReference>
<evidence type="ECO:0000259" key="9">
    <source>
        <dbReference type="Pfam" id="PF20979"/>
    </source>
</evidence>
<dbReference type="RefSeq" id="WP_116390646.1">
    <property type="nucleotide sequence ID" value="NZ_QUQO01000001.1"/>
</dbReference>
<accession>A0A371REY6</accession>
<dbReference type="GO" id="GO:0000053">
    <property type="term" value="P:argininosuccinate metabolic process"/>
    <property type="evidence" value="ECO:0007669"/>
    <property type="project" value="TreeGrafter"/>
</dbReference>
<dbReference type="SUPFAM" id="SSF69864">
    <property type="entry name" value="Argininosuccinate synthetase, C-terminal domain"/>
    <property type="match status" value="1"/>
</dbReference>
<comment type="pathway">
    <text evidence="1">Amino-acid biosynthesis; L-arginine biosynthesis; L-arginine from L-ornithine and carbamoyl phosphate: step 2/3.</text>
</comment>
<dbReference type="InterPro" id="IPR048268">
    <property type="entry name" value="Arginosuc_syn_C"/>
</dbReference>
<proteinExistence type="predicted"/>
<dbReference type="Pfam" id="PF20979">
    <property type="entry name" value="Arginosuc_syn_C"/>
    <property type="match status" value="1"/>
</dbReference>
<dbReference type="Gene3D" id="3.90.1260.10">
    <property type="entry name" value="Argininosuccinate synthetase, chain A, domain 2"/>
    <property type="match status" value="1"/>
</dbReference>
<evidence type="ECO:0000256" key="3">
    <source>
        <dbReference type="ARBA" id="ARBA00022571"/>
    </source>
</evidence>
<dbReference type="PANTHER" id="PTHR11587:SF2">
    <property type="entry name" value="ARGININOSUCCINATE SYNTHASE"/>
    <property type="match status" value="1"/>
</dbReference>
<dbReference type="FunCoup" id="A0A371REY6">
    <property type="interactions" value="499"/>
</dbReference>
<dbReference type="InterPro" id="IPR018223">
    <property type="entry name" value="Arginosuc_synth_CS"/>
</dbReference>
<dbReference type="PANTHER" id="PTHR11587">
    <property type="entry name" value="ARGININOSUCCINATE SYNTHASE"/>
    <property type="match status" value="1"/>
</dbReference>
<keyword evidence="5" id="KW-0028">Amino-acid biosynthesis</keyword>
<reference evidence="10 11" key="1">
    <citation type="submission" date="2018-08" db="EMBL/GenBank/DDBJ databases">
        <title>Parvularcula sp. SM1705, isolated from surface water of the South Sea China.</title>
        <authorList>
            <person name="Sun L."/>
        </authorList>
    </citation>
    <scope>NUCLEOTIDE SEQUENCE [LARGE SCALE GENOMIC DNA]</scope>
    <source>
        <strain evidence="10 11">SM1705</strain>
    </source>
</reference>
<dbReference type="Pfam" id="PF00764">
    <property type="entry name" value="Arginosuc_synth"/>
    <property type="match status" value="1"/>
</dbReference>
<dbReference type="GO" id="GO:0006526">
    <property type="term" value="P:L-arginine biosynthetic process"/>
    <property type="evidence" value="ECO:0007669"/>
    <property type="project" value="UniProtKB-UniPathway"/>
</dbReference>
<evidence type="ECO:0000313" key="11">
    <source>
        <dbReference type="Proteomes" id="UP000264589"/>
    </source>
</evidence>
<gene>
    <name evidence="10" type="ORF">DX908_01185</name>
</gene>
<organism evidence="10 11">
    <name type="scientific">Parvularcula marina</name>
    <dbReference type="NCBI Taxonomy" id="2292771"/>
    <lineage>
        <taxon>Bacteria</taxon>
        <taxon>Pseudomonadati</taxon>
        <taxon>Pseudomonadota</taxon>
        <taxon>Alphaproteobacteria</taxon>
        <taxon>Parvularculales</taxon>
        <taxon>Parvularculaceae</taxon>
        <taxon>Parvularcula</taxon>
    </lineage>
</organism>
<dbReference type="AlphaFoldDB" id="A0A371REY6"/>
<evidence type="ECO:0000256" key="2">
    <source>
        <dbReference type="ARBA" id="ARBA00012286"/>
    </source>
</evidence>
<dbReference type="InterPro" id="IPR048267">
    <property type="entry name" value="Arginosuc_syn_N"/>
</dbReference>
<dbReference type="GO" id="GO:0000050">
    <property type="term" value="P:urea cycle"/>
    <property type="evidence" value="ECO:0007669"/>
    <property type="project" value="TreeGrafter"/>
</dbReference>
<name>A0A371REY6_9PROT</name>
<dbReference type="GO" id="GO:0004055">
    <property type="term" value="F:argininosuccinate synthase activity"/>
    <property type="evidence" value="ECO:0007669"/>
    <property type="project" value="UniProtKB-EC"/>
</dbReference>
<feature type="domain" description="Arginosuccinate synthase-like N-terminal" evidence="8">
    <location>
        <begin position="5"/>
        <end position="162"/>
    </location>
</feature>
<dbReference type="EMBL" id="QUQO01000001">
    <property type="protein sequence ID" value="RFB04018.1"/>
    <property type="molecule type" value="Genomic_DNA"/>
</dbReference>
<evidence type="ECO:0000256" key="5">
    <source>
        <dbReference type="ARBA" id="ARBA00022605"/>
    </source>
</evidence>
<comment type="caution">
    <text evidence="10">The sequence shown here is derived from an EMBL/GenBank/DDBJ whole genome shotgun (WGS) entry which is preliminary data.</text>
</comment>
<evidence type="ECO:0000256" key="6">
    <source>
        <dbReference type="ARBA" id="ARBA00022741"/>
    </source>
</evidence>
<keyword evidence="7" id="KW-0067">ATP-binding</keyword>
<dbReference type="InterPro" id="IPR023434">
    <property type="entry name" value="Arginosuc_synth_type_1_subfam"/>
</dbReference>
<keyword evidence="4 10" id="KW-0436">Ligase</keyword>
<evidence type="ECO:0000256" key="7">
    <source>
        <dbReference type="ARBA" id="ARBA00022840"/>
    </source>
</evidence>
<dbReference type="OrthoDB" id="9801641at2"/>
<dbReference type="NCBIfam" id="TIGR00032">
    <property type="entry name" value="argG"/>
    <property type="match status" value="1"/>
</dbReference>
<dbReference type="InterPro" id="IPR001518">
    <property type="entry name" value="Arginosuc_synth"/>
</dbReference>
<dbReference type="InterPro" id="IPR014729">
    <property type="entry name" value="Rossmann-like_a/b/a_fold"/>
</dbReference>
<evidence type="ECO:0000256" key="4">
    <source>
        <dbReference type="ARBA" id="ARBA00022598"/>
    </source>
</evidence>
<protein>
    <recommendedName>
        <fullName evidence="2">argininosuccinate synthase</fullName>
        <ecNumber evidence="2">6.3.4.5</ecNumber>
    </recommendedName>
</protein>
<dbReference type="Proteomes" id="UP000264589">
    <property type="component" value="Unassembled WGS sequence"/>
</dbReference>
<dbReference type="SUPFAM" id="SSF52402">
    <property type="entry name" value="Adenine nucleotide alpha hydrolases-like"/>
    <property type="match status" value="1"/>
</dbReference>
<keyword evidence="3" id="KW-0055">Arginine biosynthesis</keyword>
<evidence type="ECO:0000313" key="10">
    <source>
        <dbReference type="EMBL" id="RFB04018.1"/>
    </source>
</evidence>
<dbReference type="Gene3D" id="3.40.50.620">
    <property type="entry name" value="HUPs"/>
    <property type="match status" value="1"/>
</dbReference>
<feature type="domain" description="Arginosuccinate synthase C-terminal" evidence="9">
    <location>
        <begin position="178"/>
        <end position="392"/>
    </location>
</feature>
<keyword evidence="6" id="KW-0547">Nucleotide-binding</keyword>
<dbReference type="EC" id="6.3.4.5" evidence="2"/>